<feature type="compositionally biased region" description="Polar residues" evidence="1">
    <location>
        <begin position="1"/>
        <end position="12"/>
    </location>
</feature>
<organism evidence="2 3">
    <name type="scientific">Propionibacterium cyclohexanicum</name>
    <dbReference type="NCBI Taxonomy" id="64702"/>
    <lineage>
        <taxon>Bacteria</taxon>
        <taxon>Bacillati</taxon>
        <taxon>Actinomycetota</taxon>
        <taxon>Actinomycetes</taxon>
        <taxon>Propionibacteriales</taxon>
        <taxon>Propionibacteriaceae</taxon>
        <taxon>Propionibacterium</taxon>
    </lineage>
</organism>
<sequence>MSALIPSQNHTPSGGLFSISPGTAAERHQSNALARQTRQEIEQITSRVEVEATAESARAFLVAHALTNVATLVTQAEAHMKVAPAGGQFYEQLIASYAISAGQRIARL</sequence>
<accession>A0A1H9TFC5</accession>
<feature type="region of interest" description="Disordered" evidence="1">
    <location>
        <begin position="1"/>
        <end position="38"/>
    </location>
</feature>
<dbReference type="OrthoDB" id="5119243at2"/>
<evidence type="ECO:0000313" key="2">
    <source>
        <dbReference type="EMBL" id="SER96040.1"/>
    </source>
</evidence>
<dbReference type="RefSeq" id="WP_091970704.1">
    <property type="nucleotide sequence ID" value="NZ_FOGZ01000022.1"/>
</dbReference>
<protein>
    <submittedName>
        <fullName evidence="2">Uncharacterized protein</fullName>
    </submittedName>
</protein>
<proteinExistence type="predicted"/>
<reference evidence="2 3" key="1">
    <citation type="submission" date="2016-10" db="EMBL/GenBank/DDBJ databases">
        <authorList>
            <person name="de Groot N.N."/>
        </authorList>
    </citation>
    <scope>NUCLEOTIDE SEQUENCE [LARGE SCALE GENOMIC DNA]</scope>
    <source>
        <strain evidence="2 3">DSM 16859</strain>
    </source>
</reference>
<dbReference type="Proteomes" id="UP000198815">
    <property type="component" value="Unassembled WGS sequence"/>
</dbReference>
<dbReference type="EMBL" id="FOGZ01000022">
    <property type="protein sequence ID" value="SER96040.1"/>
    <property type="molecule type" value="Genomic_DNA"/>
</dbReference>
<dbReference type="AlphaFoldDB" id="A0A1H9TFC5"/>
<evidence type="ECO:0000256" key="1">
    <source>
        <dbReference type="SAM" id="MobiDB-lite"/>
    </source>
</evidence>
<name>A0A1H9TFC5_9ACTN</name>
<keyword evidence="3" id="KW-1185">Reference proteome</keyword>
<dbReference type="STRING" id="64702.SAMN05443377_12244"/>
<gene>
    <name evidence="2" type="ORF">SAMN05443377_12244</name>
</gene>
<evidence type="ECO:0000313" key="3">
    <source>
        <dbReference type="Proteomes" id="UP000198815"/>
    </source>
</evidence>